<evidence type="ECO:0000313" key="2">
    <source>
        <dbReference type="Proteomes" id="UP001146120"/>
    </source>
</evidence>
<dbReference type="EMBL" id="DAKRPA010000116">
    <property type="protein sequence ID" value="DAZ98107.1"/>
    <property type="molecule type" value="Genomic_DNA"/>
</dbReference>
<gene>
    <name evidence="1" type="ORF">N0F65_005269</name>
</gene>
<evidence type="ECO:0000313" key="1">
    <source>
        <dbReference type="EMBL" id="DAZ98107.1"/>
    </source>
</evidence>
<sequence>KGLHGSIQSEIGVTGIHPAIKRKTDDTLNGGAGHGKYVHRLLKAPKDEPRLLQYLPSVTQLKERKPYLRKEQKEHVLKYRDVVGWELKTVFAILMDLSTPCHHEYQQAELQQSQHACIVADRCLANRTVEAYRVIMTSQFMLQNMIVAIDTQGSNVSALIRGVLLTLRSISSEWISIGFGAHIPSYSMTQVSACIQPMDVIFCPNGNAYAFKRMFSFAVKCAQTFFARTLLPRFGSPDHSATISQAIYQVRSGITLLNRYPHLLRNARSSPTIPSFMIAMLSLIIAHFTLPDHAPSFMH</sequence>
<feature type="non-terminal residue" evidence="1">
    <location>
        <position position="1"/>
    </location>
</feature>
<reference evidence="1" key="2">
    <citation type="journal article" date="2023" name="Microbiol Resour">
        <title>Decontamination and Annotation of the Draft Genome Sequence of the Oomycete Lagenidium giganteum ARSEF 373.</title>
        <authorList>
            <person name="Morgan W.R."/>
            <person name="Tartar A."/>
        </authorList>
    </citation>
    <scope>NUCLEOTIDE SEQUENCE</scope>
    <source>
        <strain evidence="1">ARSEF 373</strain>
    </source>
</reference>
<protein>
    <submittedName>
        <fullName evidence="1">Uncharacterized protein</fullName>
    </submittedName>
</protein>
<comment type="caution">
    <text evidence="1">The sequence shown here is derived from an EMBL/GenBank/DDBJ whole genome shotgun (WGS) entry which is preliminary data.</text>
</comment>
<organism evidence="1 2">
    <name type="scientific">Lagenidium giganteum</name>
    <dbReference type="NCBI Taxonomy" id="4803"/>
    <lineage>
        <taxon>Eukaryota</taxon>
        <taxon>Sar</taxon>
        <taxon>Stramenopiles</taxon>
        <taxon>Oomycota</taxon>
        <taxon>Peronosporomycetes</taxon>
        <taxon>Pythiales</taxon>
        <taxon>Pythiaceae</taxon>
    </lineage>
</organism>
<proteinExistence type="predicted"/>
<dbReference type="AlphaFoldDB" id="A0AAV2YSY4"/>
<dbReference type="Proteomes" id="UP001146120">
    <property type="component" value="Unassembled WGS sequence"/>
</dbReference>
<accession>A0AAV2YSY4</accession>
<keyword evidence="2" id="KW-1185">Reference proteome</keyword>
<name>A0AAV2YSY4_9STRA</name>
<reference evidence="1" key="1">
    <citation type="submission" date="2022-11" db="EMBL/GenBank/DDBJ databases">
        <authorList>
            <person name="Morgan W.R."/>
            <person name="Tartar A."/>
        </authorList>
    </citation>
    <scope>NUCLEOTIDE SEQUENCE</scope>
    <source>
        <strain evidence="1">ARSEF 373</strain>
    </source>
</reference>